<feature type="compositionally biased region" description="Basic residues" evidence="1">
    <location>
        <begin position="47"/>
        <end position="56"/>
    </location>
</feature>
<evidence type="ECO:0000313" key="5">
    <source>
        <dbReference type="Proteomes" id="UP000317257"/>
    </source>
</evidence>
<reference evidence="3" key="3">
    <citation type="journal article" date="2019" name="Microbiol. Resour. Announc.">
        <title>Genome Sequence of Metarhizium rileyi, a Microbial Control Agent for Lepidoptera.</title>
        <authorList>
            <person name="Binneck E."/>
            <person name="Lastra C.C.L."/>
            <person name="Sosa-Gomez D.R."/>
        </authorList>
    </citation>
    <scope>NUCLEOTIDE SEQUENCE</scope>
    <source>
        <strain evidence="3">Cep018-CH2</strain>
    </source>
</reference>
<name>A0A167HIG9_METRR</name>
<evidence type="ECO:0000313" key="3">
    <source>
        <dbReference type="EMBL" id="TWU76283.1"/>
    </source>
</evidence>
<dbReference type="AlphaFoldDB" id="A0A167HIG9"/>
<dbReference type="Proteomes" id="UP000243498">
    <property type="component" value="Unassembled WGS sequence"/>
</dbReference>
<protein>
    <submittedName>
        <fullName evidence="2">Uncharacterized protein</fullName>
    </submittedName>
</protein>
<reference evidence="5" key="2">
    <citation type="submission" date="2018-12" db="EMBL/GenBank/DDBJ databases">
        <title>The complete genome of Metarhizium rileyi, a key fungal pathogen of Lepidoptera.</title>
        <authorList>
            <person name="Binneck E."/>
            <person name="Lastra C.C.L."/>
            <person name="Sosa-Gomez D.R."/>
        </authorList>
    </citation>
    <scope>NUCLEOTIDE SEQUENCE [LARGE SCALE GENOMIC DNA]</scope>
    <source>
        <strain evidence="5">Cep018-CH2</strain>
    </source>
</reference>
<proteinExistence type="predicted"/>
<dbReference type="EMBL" id="SBHS01000005">
    <property type="protein sequence ID" value="TWU76283.1"/>
    <property type="molecule type" value="Genomic_DNA"/>
</dbReference>
<sequence length="117" mass="12743">MAMVHQDTRYASDSAGDDDVSMNISFPAYESAYPSFPPPPAPTASIGKKRAHKRPPPRPVDKIPALPLPPKSPIGLGLLGPPFTAAKPKRKTILQRIDGWWDLGLLEKRQTLLGKHG</sequence>
<gene>
    <name evidence="3" type="ORF">ED733_005386</name>
    <name evidence="2" type="ORF">NOR_02437</name>
</gene>
<dbReference type="Proteomes" id="UP000317257">
    <property type="component" value="Unassembled WGS sequence"/>
</dbReference>
<accession>A0A5C6GJV5</accession>
<organism evidence="2 4">
    <name type="scientific">Metarhizium rileyi (strain RCEF 4871)</name>
    <name type="common">Nomuraea rileyi</name>
    <dbReference type="NCBI Taxonomy" id="1649241"/>
    <lineage>
        <taxon>Eukaryota</taxon>
        <taxon>Fungi</taxon>
        <taxon>Dikarya</taxon>
        <taxon>Ascomycota</taxon>
        <taxon>Pezizomycotina</taxon>
        <taxon>Sordariomycetes</taxon>
        <taxon>Hypocreomycetidae</taxon>
        <taxon>Hypocreales</taxon>
        <taxon>Clavicipitaceae</taxon>
        <taxon>Metarhizium</taxon>
    </lineage>
</organism>
<dbReference type="EMBL" id="AZHC01000005">
    <property type="protein sequence ID" value="OAA47947.1"/>
    <property type="molecule type" value="Genomic_DNA"/>
</dbReference>
<reference evidence="2 4" key="1">
    <citation type="journal article" date="2016" name="Genome Biol. Evol.">
        <title>Divergent and convergent evolution of fungal pathogenicity.</title>
        <authorList>
            <person name="Shang Y."/>
            <person name="Xiao G."/>
            <person name="Zheng P."/>
            <person name="Cen K."/>
            <person name="Zhan S."/>
            <person name="Wang C."/>
        </authorList>
    </citation>
    <scope>NUCLEOTIDE SEQUENCE [LARGE SCALE GENOMIC DNA]</scope>
    <source>
        <strain evidence="2 4">RCEF 4871</strain>
    </source>
</reference>
<keyword evidence="4" id="KW-1185">Reference proteome</keyword>
<accession>A0A167HIG9</accession>
<dbReference type="OMA" id="TIMARID"/>
<feature type="region of interest" description="Disordered" evidence="1">
    <location>
        <begin position="32"/>
        <end position="67"/>
    </location>
</feature>
<evidence type="ECO:0000256" key="1">
    <source>
        <dbReference type="SAM" id="MobiDB-lite"/>
    </source>
</evidence>
<dbReference type="OrthoDB" id="4868522at2759"/>
<comment type="caution">
    <text evidence="2">The sequence shown here is derived from an EMBL/GenBank/DDBJ whole genome shotgun (WGS) entry which is preliminary data.</text>
</comment>
<evidence type="ECO:0000313" key="4">
    <source>
        <dbReference type="Proteomes" id="UP000243498"/>
    </source>
</evidence>
<evidence type="ECO:0000313" key="2">
    <source>
        <dbReference type="EMBL" id="OAA47947.1"/>
    </source>
</evidence>